<keyword evidence="2" id="KW-1185">Reference proteome</keyword>
<name>A0A8X6TX18_NEPPI</name>
<evidence type="ECO:0000313" key="1">
    <source>
        <dbReference type="EMBL" id="GFT52697.1"/>
    </source>
</evidence>
<dbReference type="AlphaFoldDB" id="A0A8X6TX18"/>
<dbReference type="Proteomes" id="UP000887013">
    <property type="component" value="Unassembled WGS sequence"/>
</dbReference>
<comment type="caution">
    <text evidence="1">The sequence shown here is derived from an EMBL/GenBank/DDBJ whole genome shotgun (WGS) entry which is preliminary data.</text>
</comment>
<dbReference type="EMBL" id="BMAW01017198">
    <property type="protein sequence ID" value="GFT52697.1"/>
    <property type="molecule type" value="Genomic_DNA"/>
</dbReference>
<dbReference type="OrthoDB" id="6432994at2759"/>
<reference evidence="1" key="1">
    <citation type="submission" date="2020-08" db="EMBL/GenBank/DDBJ databases">
        <title>Multicomponent nature underlies the extraordinary mechanical properties of spider dragline silk.</title>
        <authorList>
            <person name="Kono N."/>
            <person name="Nakamura H."/>
            <person name="Mori M."/>
            <person name="Yoshida Y."/>
            <person name="Ohtoshi R."/>
            <person name="Malay A.D."/>
            <person name="Moran D.A.P."/>
            <person name="Tomita M."/>
            <person name="Numata K."/>
            <person name="Arakawa K."/>
        </authorList>
    </citation>
    <scope>NUCLEOTIDE SEQUENCE</scope>
</reference>
<evidence type="ECO:0000313" key="2">
    <source>
        <dbReference type="Proteomes" id="UP000887013"/>
    </source>
</evidence>
<sequence>MASPSQIGISADDIMLSDHGMDLTKLENSLNDILSKIQCFAEEHKLNFNTVKSLSCIFTTNSHLFNYQPGIYLKEQLLQSTKTPTYLGFTLDTEINCNKLIYRLCKKGRKRLWLLKYICGRDWGADVKTQNYFCCSHPTSS</sequence>
<protein>
    <submittedName>
        <fullName evidence="1">RNase H domain-containing protein</fullName>
    </submittedName>
</protein>
<gene>
    <name evidence="1" type="primary">AVEN_11166_1</name>
    <name evidence="1" type="ORF">NPIL_313921</name>
</gene>
<proteinExistence type="predicted"/>
<accession>A0A8X6TX18</accession>
<organism evidence="1 2">
    <name type="scientific">Nephila pilipes</name>
    <name type="common">Giant wood spider</name>
    <name type="synonym">Nephila maculata</name>
    <dbReference type="NCBI Taxonomy" id="299642"/>
    <lineage>
        <taxon>Eukaryota</taxon>
        <taxon>Metazoa</taxon>
        <taxon>Ecdysozoa</taxon>
        <taxon>Arthropoda</taxon>
        <taxon>Chelicerata</taxon>
        <taxon>Arachnida</taxon>
        <taxon>Araneae</taxon>
        <taxon>Araneomorphae</taxon>
        <taxon>Entelegynae</taxon>
        <taxon>Araneoidea</taxon>
        <taxon>Nephilidae</taxon>
        <taxon>Nephila</taxon>
    </lineage>
</organism>